<keyword evidence="4" id="KW-1185">Reference proteome</keyword>
<dbReference type="Gene3D" id="4.10.60.10">
    <property type="entry name" value="Zinc finger, CCHC-type"/>
    <property type="match status" value="1"/>
</dbReference>
<dbReference type="AlphaFoldDB" id="A0AAV8F3P0"/>
<feature type="domain" description="Retrotransposon gag" evidence="2">
    <location>
        <begin position="127"/>
        <end position="222"/>
    </location>
</feature>
<dbReference type="EMBL" id="JAMFTS010000002">
    <property type="protein sequence ID" value="KAJ4785318.1"/>
    <property type="molecule type" value="Genomic_DNA"/>
</dbReference>
<evidence type="ECO:0000256" key="1">
    <source>
        <dbReference type="SAM" id="MobiDB-lite"/>
    </source>
</evidence>
<dbReference type="GO" id="GO:0004386">
    <property type="term" value="F:helicase activity"/>
    <property type="evidence" value="ECO:0007669"/>
    <property type="project" value="UniProtKB-KW"/>
</dbReference>
<feature type="compositionally biased region" description="Basic and acidic residues" evidence="1">
    <location>
        <begin position="14"/>
        <end position="31"/>
    </location>
</feature>
<keyword evidence="3" id="KW-0378">Hydrolase</keyword>
<dbReference type="PANTHER" id="PTHR33223">
    <property type="entry name" value="CCHC-TYPE DOMAIN-CONTAINING PROTEIN"/>
    <property type="match status" value="1"/>
</dbReference>
<keyword evidence="3" id="KW-0067">ATP-binding</keyword>
<accession>A0AAV8F3P0</accession>
<evidence type="ECO:0000313" key="3">
    <source>
        <dbReference type="EMBL" id="KAJ4785318.1"/>
    </source>
</evidence>
<evidence type="ECO:0000313" key="4">
    <source>
        <dbReference type="Proteomes" id="UP001140206"/>
    </source>
</evidence>
<feature type="compositionally biased region" description="Basic residues" evidence="1">
    <location>
        <begin position="377"/>
        <end position="392"/>
    </location>
</feature>
<organism evidence="3 4">
    <name type="scientific">Rhynchospora pubera</name>
    <dbReference type="NCBI Taxonomy" id="906938"/>
    <lineage>
        <taxon>Eukaryota</taxon>
        <taxon>Viridiplantae</taxon>
        <taxon>Streptophyta</taxon>
        <taxon>Embryophyta</taxon>
        <taxon>Tracheophyta</taxon>
        <taxon>Spermatophyta</taxon>
        <taxon>Magnoliopsida</taxon>
        <taxon>Liliopsida</taxon>
        <taxon>Poales</taxon>
        <taxon>Cyperaceae</taxon>
        <taxon>Cyperoideae</taxon>
        <taxon>Rhynchosporeae</taxon>
        <taxon>Rhynchospora</taxon>
    </lineage>
</organism>
<dbReference type="Proteomes" id="UP001140206">
    <property type="component" value="Chromosome 2"/>
</dbReference>
<reference evidence="3" key="1">
    <citation type="submission" date="2022-08" db="EMBL/GenBank/DDBJ databases">
        <authorList>
            <person name="Marques A."/>
        </authorList>
    </citation>
    <scope>NUCLEOTIDE SEQUENCE</scope>
    <source>
        <strain evidence="3">RhyPub2mFocal</strain>
        <tissue evidence="3">Leaves</tissue>
    </source>
</reference>
<feature type="region of interest" description="Disordered" evidence="1">
    <location>
        <begin position="346"/>
        <end position="396"/>
    </location>
</feature>
<evidence type="ECO:0000259" key="2">
    <source>
        <dbReference type="Pfam" id="PF03732"/>
    </source>
</evidence>
<feature type="region of interest" description="Disordered" evidence="1">
    <location>
        <begin position="1"/>
        <end position="47"/>
    </location>
</feature>
<comment type="caution">
    <text evidence="3">The sequence shown here is derived from an EMBL/GenBank/DDBJ whole genome shotgun (WGS) entry which is preliminary data.</text>
</comment>
<proteinExistence type="predicted"/>
<dbReference type="InterPro" id="IPR005162">
    <property type="entry name" value="Retrotrans_gag_dom"/>
</dbReference>
<protein>
    <submittedName>
        <fullName evidence="3">ATP-dependent RNA helicase glh-1</fullName>
    </submittedName>
</protein>
<dbReference type="PANTHER" id="PTHR33223:SF11">
    <property type="entry name" value="ELEMENT PROTEIN, PUTATIVE-RELATED"/>
    <property type="match status" value="1"/>
</dbReference>
<gene>
    <name evidence="3" type="ORF">LUZ62_036564</name>
</gene>
<keyword evidence="3" id="KW-0347">Helicase</keyword>
<feature type="compositionally biased region" description="Polar residues" evidence="1">
    <location>
        <begin position="347"/>
        <end position="358"/>
    </location>
</feature>
<name>A0AAV8F3P0_9POAL</name>
<sequence length="430" mass="48920">MEQPASLRRRGRPRGRERTRLPRGGRNREQGPVEQEDQAVPQANPVPQGVTQEGIAQLLAGLTQLVGQVVRTHVVPDPFTIAYHEFLRHQTPRYDGSGEYEAAEEWLLAIQDTFRLARTPTEHWTELAATRFDKDAIHWWATQQPQYQGGGPSIPWEWFTDVFRARFMGETQQEELRRRFETLTQGAMTARQYGETFLRLSRYAPELVADPRRRRDRFIRGLIPDLASLLDSYQSTSIEFLMDKAMFQEGLLASCVKFRQDQLKSSDGSLKVASQDHSMVSSVTRQSSNATFQQTSTNASSKKKRYFCRQCRRLYNGPCTRHTGRCHLCHSLDHWMKDCPKNKDRPFNNSDFKGSSQPRKPLPSGMVGGGEVNPGRACKRPVVHQRGRRGHVKYGGQFGQDTARVHAIVGQEDPATRTCCQCVCRPDSSG</sequence>
<keyword evidence="3" id="KW-0547">Nucleotide-binding</keyword>
<dbReference type="Pfam" id="PF03732">
    <property type="entry name" value="Retrotrans_gag"/>
    <property type="match status" value="1"/>
</dbReference>